<accession>A0AAF0QZC2</accession>
<dbReference type="EMBL" id="CP133617">
    <property type="protein sequence ID" value="WMV33267.1"/>
    <property type="molecule type" value="Genomic_DNA"/>
</dbReference>
<dbReference type="Gene3D" id="3.80.10.10">
    <property type="entry name" value="Ribonuclease Inhibitor"/>
    <property type="match status" value="1"/>
</dbReference>
<dbReference type="InterPro" id="IPR032675">
    <property type="entry name" value="LRR_dom_sf"/>
</dbReference>
<dbReference type="Proteomes" id="UP001234989">
    <property type="component" value="Chromosome 6"/>
</dbReference>
<feature type="non-terminal residue" evidence="1">
    <location>
        <position position="1"/>
    </location>
</feature>
<organism evidence="1 2">
    <name type="scientific">Solanum verrucosum</name>
    <dbReference type="NCBI Taxonomy" id="315347"/>
    <lineage>
        <taxon>Eukaryota</taxon>
        <taxon>Viridiplantae</taxon>
        <taxon>Streptophyta</taxon>
        <taxon>Embryophyta</taxon>
        <taxon>Tracheophyta</taxon>
        <taxon>Spermatophyta</taxon>
        <taxon>Magnoliopsida</taxon>
        <taxon>eudicotyledons</taxon>
        <taxon>Gunneridae</taxon>
        <taxon>Pentapetalae</taxon>
        <taxon>asterids</taxon>
        <taxon>lamiids</taxon>
        <taxon>Solanales</taxon>
        <taxon>Solanaceae</taxon>
        <taxon>Solanoideae</taxon>
        <taxon>Solaneae</taxon>
        <taxon>Solanum</taxon>
    </lineage>
</organism>
<sequence>PFWQGSHICQACCYCHSNCKSWRLSKVTIQGNNHCRGVTDAGLAAIARDCPTLRDLSLWNVSFVGDKGLSEIAHGFHLLEKLDLFQCPIITDKSLLDIAKNCPNMTSL</sequence>
<gene>
    <name evidence="1" type="ORF">MTR67_026652</name>
</gene>
<dbReference type="InterPro" id="IPR006553">
    <property type="entry name" value="Leu-rich_rpt_Cys-con_subtyp"/>
</dbReference>
<dbReference type="PANTHER" id="PTHR13318">
    <property type="entry name" value="PARTNER OF PAIRED, ISOFORM B-RELATED"/>
    <property type="match status" value="1"/>
</dbReference>
<proteinExistence type="predicted"/>
<dbReference type="GO" id="GO:0019005">
    <property type="term" value="C:SCF ubiquitin ligase complex"/>
    <property type="evidence" value="ECO:0007669"/>
    <property type="project" value="TreeGrafter"/>
</dbReference>
<protein>
    <submittedName>
        <fullName evidence="1">Uncharacterized protein</fullName>
    </submittedName>
</protein>
<evidence type="ECO:0000313" key="2">
    <source>
        <dbReference type="Proteomes" id="UP001234989"/>
    </source>
</evidence>
<dbReference type="SMART" id="SM00367">
    <property type="entry name" value="LRR_CC"/>
    <property type="match status" value="2"/>
</dbReference>
<dbReference type="SUPFAM" id="SSF52047">
    <property type="entry name" value="RNI-like"/>
    <property type="match status" value="1"/>
</dbReference>
<feature type="non-terminal residue" evidence="1">
    <location>
        <position position="108"/>
    </location>
</feature>
<evidence type="ECO:0000313" key="1">
    <source>
        <dbReference type="EMBL" id="WMV33267.1"/>
    </source>
</evidence>
<keyword evidence="2" id="KW-1185">Reference proteome</keyword>
<dbReference type="PANTHER" id="PTHR13318:SF190">
    <property type="entry name" value="PARTNER OF PAIRED, ISOFORM B"/>
    <property type="match status" value="1"/>
</dbReference>
<dbReference type="AlphaFoldDB" id="A0AAF0QZC2"/>
<reference evidence="1" key="1">
    <citation type="submission" date="2023-08" db="EMBL/GenBank/DDBJ databases">
        <title>A de novo genome assembly of Solanum verrucosum Schlechtendal, a Mexican diploid species geographically isolated from the other diploid A-genome species in potato relatives.</title>
        <authorList>
            <person name="Hosaka K."/>
        </authorList>
    </citation>
    <scope>NUCLEOTIDE SEQUENCE</scope>
    <source>
        <tissue evidence="1">Young leaves</tissue>
    </source>
</reference>
<name>A0AAF0QZC2_SOLVR</name>
<dbReference type="GO" id="GO:0031146">
    <property type="term" value="P:SCF-dependent proteasomal ubiquitin-dependent protein catabolic process"/>
    <property type="evidence" value="ECO:0007669"/>
    <property type="project" value="TreeGrafter"/>
</dbReference>